<gene>
    <name evidence="1" type="ORF">CYMTET_47309</name>
</gene>
<protein>
    <submittedName>
        <fullName evidence="1">Uncharacterized protein</fullName>
    </submittedName>
</protein>
<dbReference type="EMBL" id="LGRX02033090">
    <property type="protein sequence ID" value="KAK3243040.1"/>
    <property type="molecule type" value="Genomic_DNA"/>
</dbReference>
<evidence type="ECO:0000313" key="2">
    <source>
        <dbReference type="Proteomes" id="UP001190700"/>
    </source>
</evidence>
<keyword evidence="2" id="KW-1185">Reference proteome</keyword>
<sequence>MVESHRAESNPLLELIDRLLCRRPDKCFRILEESMRNASVPLFVSETVKSCNPHDTKREVNVDHCCEWIGSILTGLHNEGDGCLVEFVDGALRVSTGLCISTEGLRGKDLELWSKVVEDPYIHFRVVAGDAVCSTSFDNRAREKHSAVEMRMCVHNKKVQELLRRSSFIVQFVVLFLYVKVDVTNRFTVGYKLLMLVCQHSIVKKEPTVVSVASERSPYSSESQEWLSTVEALRESQKKRRHSVDTKLRSVLDSLFYYWYDLQPCLVGDMWSGCMSRSTLWATSWSVFEYLRSIHPTFSGQRRRAISGGVWDIASHPRGGAIGGSSTVKTLDDGDMRHYVFPVDGGEESATDTNEERKREYALRRLCGVLDMMSTNEDTDCVRSMRTPRESRTAILALVMANMYRGVSDSSQFDQSKCAEKTVLPPLVTKHGTRRVAVPTTEADVDGKDAWCRLKPQLYAIFLWGSGFDEYLSQRIENVYSRVSRLPFEAAVDVGYLPYVGPSFYWRGECTMRDWPWRNDRTCAKRVFRKRKHLTDVRADLFERTCRRVSEFLDLVTVLRRQPESMDLPNLFWREVWSALSDADEIQRRREFLACSAPHCEHVLDLLLCHISDGSVSAFALNVTKEILHVCLMRSQSVGYVCELRQARSVVCGRGLSDIVKSVWSRGSETAVERFVAAIGEGTSASVTRCEDNGREARLIRISECGSDYINLWYTVYDVIPSWYPSDDEYHLSLHRVEEDSVCIVGSEGAFETVCKAVELLDAWSRETLSLEQLLKMMCHARSFHPRLYVWMLKRMVEDTWQPNRLMDSFEDLQRASSLLSARMDDFLLRVALLCDENFFICYPNFGKSETIGELQKLLKKKRSRANGFSHADGLLGIFHVLCASLAARVPMGLSHDEAVEILEKLLSVEQTDFAAKAGFLERLCTPEFVSWCHASSARVRLKPIHCSKRATDKTSFVLKFLIKLLMGVQHSAKWATSQGTRNSDIADAGEDSDCTDSINRENPIVGDDRDHPKHVGVLEKCASKLRIPIFHHAVHNFQRNPKDAMHPLWTPYCDLFETAVGCDSLSQFRDFRDLLTESVDQTPRSLEHAAREGRT</sequence>
<accession>A0AAE0EXV7</accession>
<comment type="caution">
    <text evidence="1">The sequence shown here is derived from an EMBL/GenBank/DDBJ whole genome shotgun (WGS) entry which is preliminary data.</text>
</comment>
<name>A0AAE0EXV7_9CHLO</name>
<organism evidence="1 2">
    <name type="scientific">Cymbomonas tetramitiformis</name>
    <dbReference type="NCBI Taxonomy" id="36881"/>
    <lineage>
        <taxon>Eukaryota</taxon>
        <taxon>Viridiplantae</taxon>
        <taxon>Chlorophyta</taxon>
        <taxon>Pyramimonadophyceae</taxon>
        <taxon>Pyramimonadales</taxon>
        <taxon>Pyramimonadaceae</taxon>
        <taxon>Cymbomonas</taxon>
    </lineage>
</organism>
<dbReference type="AlphaFoldDB" id="A0AAE0EXV7"/>
<dbReference type="Proteomes" id="UP001190700">
    <property type="component" value="Unassembled WGS sequence"/>
</dbReference>
<reference evidence="1 2" key="1">
    <citation type="journal article" date="2015" name="Genome Biol. Evol.">
        <title>Comparative Genomics of a Bacterivorous Green Alga Reveals Evolutionary Causalities and Consequences of Phago-Mixotrophic Mode of Nutrition.</title>
        <authorList>
            <person name="Burns J.A."/>
            <person name="Paasch A."/>
            <person name="Narechania A."/>
            <person name="Kim E."/>
        </authorList>
    </citation>
    <scope>NUCLEOTIDE SEQUENCE [LARGE SCALE GENOMIC DNA]</scope>
    <source>
        <strain evidence="1 2">PLY_AMNH</strain>
    </source>
</reference>
<evidence type="ECO:0000313" key="1">
    <source>
        <dbReference type="EMBL" id="KAK3243040.1"/>
    </source>
</evidence>
<proteinExistence type="predicted"/>